<evidence type="ECO:0000256" key="3">
    <source>
        <dbReference type="ARBA" id="ARBA00004406"/>
    </source>
</evidence>
<evidence type="ECO:0000256" key="4">
    <source>
        <dbReference type="ARBA" id="ARBA00010617"/>
    </source>
</evidence>
<evidence type="ECO:0000256" key="1">
    <source>
        <dbReference type="ARBA" id="ARBA00001971"/>
    </source>
</evidence>
<dbReference type="GO" id="GO:0005789">
    <property type="term" value="C:endoplasmic reticulum membrane"/>
    <property type="evidence" value="ECO:0007669"/>
    <property type="project" value="UniProtKB-SubCell"/>
</dbReference>
<protein>
    <recommendedName>
        <fullName evidence="15">Cytochrome P450</fullName>
    </recommendedName>
</protein>
<dbReference type="InterPro" id="IPR050196">
    <property type="entry name" value="Cytochrome_P450_Monoox"/>
</dbReference>
<evidence type="ECO:0000256" key="5">
    <source>
        <dbReference type="ARBA" id="ARBA00022617"/>
    </source>
</evidence>
<keyword evidence="10 12" id="KW-0408">Iron</keyword>
<proteinExistence type="inferred from homology"/>
<reference evidence="13" key="1">
    <citation type="journal article" date="2016" name="Insect Biochem. Mol. Biol.">
        <title>Multifaceted biological insights from a draft genome sequence of the tobacco hornworm moth, Manduca sexta.</title>
        <authorList>
            <person name="Kanost M.R."/>
            <person name="Arrese E.L."/>
            <person name="Cao X."/>
            <person name="Chen Y.R."/>
            <person name="Chellapilla S."/>
            <person name="Goldsmith M.R."/>
            <person name="Grosse-Wilde E."/>
            <person name="Heckel D.G."/>
            <person name="Herndon N."/>
            <person name="Jiang H."/>
            <person name="Papanicolaou A."/>
            <person name="Qu J."/>
            <person name="Soulages J.L."/>
            <person name="Vogel H."/>
            <person name="Walters J."/>
            <person name="Waterhouse R.M."/>
            <person name="Ahn S.J."/>
            <person name="Almeida F.C."/>
            <person name="An C."/>
            <person name="Aqrawi P."/>
            <person name="Bretschneider A."/>
            <person name="Bryant W.B."/>
            <person name="Bucks S."/>
            <person name="Chao H."/>
            <person name="Chevignon G."/>
            <person name="Christen J.M."/>
            <person name="Clarke D.F."/>
            <person name="Dittmer N.T."/>
            <person name="Ferguson L.C.F."/>
            <person name="Garavelou S."/>
            <person name="Gordon K.H.J."/>
            <person name="Gunaratna R.T."/>
            <person name="Han Y."/>
            <person name="Hauser F."/>
            <person name="He Y."/>
            <person name="Heidel-Fischer H."/>
            <person name="Hirsh A."/>
            <person name="Hu Y."/>
            <person name="Jiang H."/>
            <person name="Kalra D."/>
            <person name="Klinner C."/>
            <person name="Konig C."/>
            <person name="Kovar C."/>
            <person name="Kroll A.R."/>
            <person name="Kuwar S.S."/>
            <person name="Lee S.L."/>
            <person name="Lehman R."/>
            <person name="Li K."/>
            <person name="Li Z."/>
            <person name="Liang H."/>
            <person name="Lovelace S."/>
            <person name="Lu Z."/>
            <person name="Mansfield J.H."/>
            <person name="McCulloch K.J."/>
            <person name="Mathew T."/>
            <person name="Morton B."/>
            <person name="Muzny D.M."/>
            <person name="Neunemann D."/>
            <person name="Ongeri F."/>
            <person name="Pauchet Y."/>
            <person name="Pu L.L."/>
            <person name="Pyrousis I."/>
            <person name="Rao X.J."/>
            <person name="Redding A."/>
            <person name="Roesel C."/>
            <person name="Sanchez-Gracia A."/>
            <person name="Schaack S."/>
            <person name="Shukla A."/>
            <person name="Tetreau G."/>
            <person name="Wang Y."/>
            <person name="Xiong G.H."/>
            <person name="Traut W."/>
            <person name="Walsh T.K."/>
            <person name="Worley K.C."/>
            <person name="Wu D."/>
            <person name="Wu W."/>
            <person name="Wu Y.Q."/>
            <person name="Zhang X."/>
            <person name="Zou Z."/>
            <person name="Zucker H."/>
            <person name="Briscoe A.D."/>
            <person name="Burmester T."/>
            <person name="Clem R.J."/>
            <person name="Feyereisen R."/>
            <person name="Grimmelikhuijzen C.J.P."/>
            <person name="Hamodrakas S.J."/>
            <person name="Hansson B.S."/>
            <person name="Huguet E."/>
            <person name="Jermiin L.S."/>
            <person name="Lan Q."/>
            <person name="Lehman H.K."/>
            <person name="Lorenzen M."/>
            <person name="Merzendorfer H."/>
            <person name="Michalopoulos I."/>
            <person name="Morton D.B."/>
            <person name="Muthukrishnan S."/>
            <person name="Oakeshott J.G."/>
            <person name="Palmer W."/>
            <person name="Park Y."/>
            <person name="Passarelli A.L."/>
            <person name="Rozas J."/>
            <person name="Schwartz L.M."/>
            <person name="Smith W."/>
            <person name="Southgate A."/>
            <person name="Vilcinskas A."/>
            <person name="Vogt R."/>
            <person name="Wang P."/>
            <person name="Werren J."/>
            <person name="Yu X.Q."/>
            <person name="Zhou J.J."/>
            <person name="Brown S.J."/>
            <person name="Scherer S.E."/>
            <person name="Richards S."/>
            <person name="Blissard G.W."/>
        </authorList>
    </citation>
    <scope>NUCLEOTIDE SEQUENCE</scope>
</reference>
<keyword evidence="12" id="KW-0503">Monooxygenase</keyword>
<dbReference type="PANTHER" id="PTHR24291:SF189">
    <property type="entry name" value="CYTOCHROME P450 4C3-RELATED"/>
    <property type="match status" value="1"/>
</dbReference>
<evidence type="ECO:0008006" key="15">
    <source>
        <dbReference type="Google" id="ProtNLM"/>
    </source>
</evidence>
<reference evidence="13" key="2">
    <citation type="submission" date="2020-12" db="EMBL/GenBank/DDBJ databases">
        <authorList>
            <person name="Kanost M."/>
        </authorList>
    </citation>
    <scope>NUCLEOTIDE SEQUENCE</scope>
</reference>
<dbReference type="GO" id="GO:0016705">
    <property type="term" value="F:oxidoreductase activity, acting on paired donors, with incorporation or reduction of molecular oxygen"/>
    <property type="evidence" value="ECO:0007669"/>
    <property type="project" value="InterPro"/>
</dbReference>
<dbReference type="EMBL" id="JH668380">
    <property type="protein sequence ID" value="KAG6449925.1"/>
    <property type="molecule type" value="Genomic_DNA"/>
</dbReference>
<evidence type="ECO:0000256" key="11">
    <source>
        <dbReference type="ARBA" id="ARBA00023136"/>
    </source>
</evidence>
<keyword evidence="14" id="KW-1185">Reference proteome</keyword>
<comment type="caution">
    <text evidence="13">The sequence shown here is derived from an EMBL/GenBank/DDBJ whole genome shotgun (WGS) entry which is preliminary data.</text>
</comment>
<keyword evidence="6 12" id="KW-0479">Metal-binding</keyword>
<dbReference type="AlphaFoldDB" id="A0A921Z332"/>
<evidence type="ECO:0000256" key="6">
    <source>
        <dbReference type="ARBA" id="ARBA00022723"/>
    </source>
</evidence>
<comment type="subcellular location">
    <subcellularLocation>
        <location evidence="3">Endoplasmic reticulum membrane</location>
        <topology evidence="3">Peripheral membrane protein</topology>
    </subcellularLocation>
    <subcellularLocation>
        <location evidence="2">Microsome membrane</location>
        <topology evidence="2">Peripheral membrane protein</topology>
    </subcellularLocation>
</comment>
<evidence type="ECO:0000256" key="9">
    <source>
        <dbReference type="ARBA" id="ARBA00023002"/>
    </source>
</evidence>
<dbReference type="GO" id="GO:0004497">
    <property type="term" value="F:monooxygenase activity"/>
    <property type="evidence" value="ECO:0007669"/>
    <property type="project" value="UniProtKB-KW"/>
</dbReference>
<dbReference type="GO" id="GO:0020037">
    <property type="term" value="F:heme binding"/>
    <property type="evidence" value="ECO:0007669"/>
    <property type="project" value="InterPro"/>
</dbReference>
<organism evidence="13 14">
    <name type="scientific">Manduca sexta</name>
    <name type="common">Tobacco hawkmoth</name>
    <name type="synonym">Tobacco hornworm</name>
    <dbReference type="NCBI Taxonomy" id="7130"/>
    <lineage>
        <taxon>Eukaryota</taxon>
        <taxon>Metazoa</taxon>
        <taxon>Ecdysozoa</taxon>
        <taxon>Arthropoda</taxon>
        <taxon>Hexapoda</taxon>
        <taxon>Insecta</taxon>
        <taxon>Pterygota</taxon>
        <taxon>Neoptera</taxon>
        <taxon>Endopterygota</taxon>
        <taxon>Lepidoptera</taxon>
        <taxon>Glossata</taxon>
        <taxon>Ditrysia</taxon>
        <taxon>Bombycoidea</taxon>
        <taxon>Sphingidae</taxon>
        <taxon>Sphinginae</taxon>
        <taxon>Sphingini</taxon>
        <taxon>Manduca</taxon>
    </lineage>
</organism>
<dbReference type="Proteomes" id="UP000791440">
    <property type="component" value="Unassembled WGS sequence"/>
</dbReference>
<accession>A0A921Z332</accession>
<gene>
    <name evidence="13" type="ORF">O3G_MSEX006291</name>
</gene>
<evidence type="ECO:0000256" key="2">
    <source>
        <dbReference type="ARBA" id="ARBA00004174"/>
    </source>
</evidence>
<keyword evidence="5 12" id="KW-0349">Heme</keyword>
<evidence type="ECO:0000313" key="14">
    <source>
        <dbReference type="Proteomes" id="UP000791440"/>
    </source>
</evidence>
<comment type="cofactor">
    <cofactor evidence="1">
        <name>heme</name>
        <dbReference type="ChEBI" id="CHEBI:30413"/>
    </cofactor>
</comment>
<dbReference type="PROSITE" id="PS00086">
    <property type="entry name" value="CYTOCHROME_P450"/>
    <property type="match status" value="1"/>
</dbReference>
<evidence type="ECO:0000313" key="13">
    <source>
        <dbReference type="EMBL" id="KAG6449925.1"/>
    </source>
</evidence>
<dbReference type="Pfam" id="PF00067">
    <property type="entry name" value="p450"/>
    <property type="match status" value="1"/>
</dbReference>
<name>A0A921Z332_MANSE</name>
<comment type="similarity">
    <text evidence="4 12">Belongs to the cytochrome P450 family.</text>
</comment>
<evidence type="ECO:0000256" key="8">
    <source>
        <dbReference type="ARBA" id="ARBA00022848"/>
    </source>
</evidence>
<evidence type="ECO:0000256" key="12">
    <source>
        <dbReference type="RuleBase" id="RU000461"/>
    </source>
</evidence>
<keyword evidence="7" id="KW-0256">Endoplasmic reticulum</keyword>
<keyword evidence="11" id="KW-0472">Membrane</keyword>
<dbReference type="GO" id="GO:0005506">
    <property type="term" value="F:iron ion binding"/>
    <property type="evidence" value="ECO:0007669"/>
    <property type="project" value="InterPro"/>
</dbReference>
<dbReference type="InterPro" id="IPR001128">
    <property type="entry name" value="Cyt_P450"/>
</dbReference>
<keyword evidence="8" id="KW-0492">Microsome</keyword>
<feature type="non-terminal residue" evidence="13">
    <location>
        <position position="195"/>
    </location>
</feature>
<evidence type="ECO:0000256" key="7">
    <source>
        <dbReference type="ARBA" id="ARBA00022824"/>
    </source>
</evidence>
<keyword evidence="9 12" id="KW-0560">Oxidoreductase</keyword>
<dbReference type="InterPro" id="IPR017972">
    <property type="entry name" value="Cyt_P450_CS"/>
</dbReference>
<evidence type="ECO:0000256" key="10">
    <source>
        <dbReference type="ARBA" id="ARBA00023004"/>
    </source>
</evidence>
<dbReference type="PANTHER" id="PTHR24291">
    <property type="entry name" value="CYTOCHROME P450 FAMILY 4"/>
    <property type="match status" value="1"/>
</dbReference>
<sequence length="195" mass="22438">MLPLILFFVILLAYWWWKQYRLNLTEPPSFPGAWPIIGHIHLILGDDLYLWRTVNEMVDTSFMMGGVGSAFIGPRTVYGVLDVIGDSDRDIEKQDLSQLVYLEAVLKESMRVYTIVPIIARKLDKNVKLKRCTLKAGRTCFMFLFGIHRHPVWGPDADQFKPERWLDPSTLPDTPNAFTGFGVGRRMCIGKRNSY</sequence>